<feature type="active site" description="GMP-histidine intermediate" evidence="18">
    <location>
        <position position="57"/>
    </location>
</feature>
<dbReference type="InterPro" id="IPR003203">
    <property type="entry name" value="CobU/CobP"/>
</dbReference>
<dbReference type="PANTHER" id="PTHR34848">
    <property type="match status" value="1"/>
</dbReference>
<comment type="caution">
    <text evidence="20">The sequence shown here is derived from an EMBL/GenBank/DDBJ whole genome shotgun (WGS) entry which is preliminary data.</text>
</comment>
<comment type="catalytic activity">
    <reaction evidence="2">
        <text>adenosylcob(III)inamide phosphate + GTP + H(+) = adenosylcob(III)inamide-GDP + diphosphate</text>
        <dbReference type="Rhea" id="RHEA:22712"/>
        <dbReference type="ChEBI" id="CHEBI:15378"/>
        <dbReference type="ChEBI" id="CHEBI:33019"/>
        <dbReference type="ChEBI" id="CHEBI:37565"/>
        <dbReference type="ChEBI" id="CHEBI:58502"/>
        <dbReference type="ChEBI" id="CHEBI:60487"/>
        <dbReference type="EC" id="2.7.7.62"/>
    </reaction>
</comment>
<evidence type="ECO:0000256" key="9">
    <source>
        <dbReference type="ARBA" id="ARBA00012523"/>
    </source>
</evidence>
<dbReference type="Gene3D" id="3.40.50.300">
    <property type="entry name" value="P-loop containing nucleotide triphosphate hydrolases"/>
    <property type="match status" value="1"/>
</dbReference>
<evidence type="ECO:0000256" key="12">
    <source>
        <dbReference type="ARBA" id="ARBA00022741"/>
    </source>
</evidence>
<evidence type="ECO:0000256" key="8">
    <source>
        <dbReference type="ARBA" id="ARBA00012016"/>
    </source>
</evidence>
<dbReference type="Proteomes" id="UP000234748">
    <property type="component" value="Unassembled WGS sequence"/>
</dbReference>
<proteinExistence type="inferred from homology"/>
<evidence type="ECO:0000313" key="21">
    <source>
        <dbReference type="Proteomes" id="UP000234748"/>
    </source>
</evidence>
<gene>
    <name evidence="20" type="ORF">CUU66_05760</name>
</gene>
<dbReference type="GO" id="GO:0009236">
    <property type="term" value="P:cobalamin biosynthetic process"/>
    <property type="evidence" value="ECO:0007669"/>
    <property type="project" value="UniProtKB-UniPathway"/>
</dbReference>
<evidence type="ECO:0000256" key="4">
    <source>
        <dbReference type="ARBA" id="ARBA00003889"/>
    </source>
</evidence>
<evidence type="ECO:0000256" key="16">
    <source>
        <dbReference type="ARBA" id="ARBA00029570"/>
    </source>
</evidence>
<evidence type="ECO:0000256" key="11">
    <source>
        <dbReference type="ARBA" id="ARBA00022679"/>
    </source>
</evidence>
<evidence type="ECO:0000256" key="13">
    <source>
        <dbReference type="ARBA" id="ARBA00022777"/>
    </source>
</evidence>
<reference evidence="20 21" key="1">
    <citation type="submission" date="2017-11" db="EMBL/GenBank/DDBJ databases">
        <title>Comparitive Functional Genomics of Dry Heat Resistant strains isolated from the Viking Spacecraft.</title>
        <authorList>
            <person name="Seuylemezian A."/>
            <person name="Cooper K."/>
            <person name="Vaishampayan P."/>
        </authorList>
    </citation>
    <scope>NUCLEOTIDE SEQUENCE [LARGE SCALE GENOMIC DNA]</scope>
    <source>
        <strain evidence="20 21">V1-29</strain>
    </source>
</reference>
<dbReference type="GO" id="GO:0005524">
    <property type="term" value="F:ATP binding"/>
    <property type="evidence" value="ECO:0007669"/>
    <property type="project" value="UniProtKB-KW"/>
</dbReference>
<dbReference type="SUPFAM" id="SSF52540">
    <property type="entry name" value="P-loop containing nucleoside triphosphate hydrolases"/>
    <property type="match status" value="1"/>
</dbReference>
<keyword evidence="14" id="KW-0067">ATP-binding</keyword>
<evidence type="ECO:0000256" key="7">
    <source>
        <dbReference type="ARBA" id="ARBA00007490"/>
    </source>
</evidence>
<comment type="similarity">
    <text evidence="7">Belongs to the CobU/CobP family.</text>
</comment>
<evidence type="ECO:0000256" key="5">
    <source>
        <dbReference type="ARBA" id="ARBA00004692"/>
    </source>
</evidence>
<dbReference type="EC" id="2.7.1.156" evidence="8"/>
<dbReference type="PANTHER" id="PTHR34848:SF1">
    <property type="entry name" value="BIFUNCTIONAL ADENOSYLCOBALAMIN BIOSYNTHESIS PROTEIN COBU"/>
    <property type="match status" value="1"/>
</dbReference>
<evidence type="ECO:0000256" key="6">
    <source>
        <dbReference type="ARBA" id="ARBA00005159"/>
    </source>
</evidence>
<keyword evidence="11" id="KW-0808">Transferase</keyword>
<dbReference type="InterPro" id="IPR027417">
    <property type="entry name" value="P-loop_NTPase"/>
</dbReference>
<comment type="pathway">
    <text evidence="6">Cofactor biosynthesis; adenosylcobalamin biosynthesis; adenosylcobalamin from cob(II)yrinate a,c-diamide: step 5/7.</text>
</comment>
<dbReference type="GO" id="GO:0043752">
    <property type="term" value="F:adenosylcobinamide kinase activity"/>
    <property type="evidence" value="ECO:0007669"/>
    <property type="project" value="UniProtKB-EC"/>
</dbReference>
<dbReference type="EMBL" id="PGUY01000016">
    <property type="protein sequence ID" value="PLT30812.1"/>
    <property type="molecule type" value="Genomic_DNA"/>
</dbReference>
<sequence>MITFISGGARSGKSTLAEHLAEGMYHQTKKEHPNSQLCYIATAKRSDFTGDERIDLHIQQRGKVWETIEEPYILPSVFTYVSEHSIILLDCLTVWTSNMMFSRNLGIRDMEDMLLNFLKKAADRQCSVFIVSNDVNEGMPSKCRNVQAYTFSLEAIHKLVIAASSSVIQTVAGIPIWWKRDRRLVLQ</sequence>
<dbReference type="AlphaFoldDB" id="A0A2N5M8Z3"/>
<dbReference type="GO" id="GO:0008820">
    <property type="term" value="F:cobinamide phosphate guanylyltransferase activity"/>
    <property type="evidence" value="ECO:0007669"/>
    <property type="project" value="UniProtKB-EC"/>
</dbReference>
<dbReference type="EC" id="2.7.7.62" evidence="9"/>
<evidence type="ECO:0000256" key="19">
    <source>
        <dbReference type="PIRSR" id="PIRSR006135-2"/>
    </source>
</evidence>
<name>A0A2N5M8Z3_9BACI</name>
<evidence type="ECO:0000256" key="15">
    <source>
        <dbReference type="ARBA" id="ARBA00023134"/>
    </source>
</evidence>
<evidence type="ECO:0000256" key="10">
    <source>
        <dbReference type="ARBA" id="ARBA00022573"/>
    </source>
</evidence>
<dbReference type="RefSeq" id="WP_101640725.1">
    <property type="nucleotide sequence ID" value="NZ_PGUY01000016.1"/>
</dbReference>
<feature type="binding site" evidence="19">
    <location>
        <position position="90"/>
    </location>
    <ligand>
        <name>GTP</name>
        <dbReference type="ChEBI" id="CHEBI:37565"/>
    </ligand>
</feature>
<evidence type="ECO:0000256" key="3">
    <source>
        <dbReference type="ARBA" id="ARBA00001522"/>
    </source>
</evidence>
<comment type="catalytic activity">
    <reaction evidence="3">
        <text>adenosylcob(III)inamide + GTP = adenosylcob(III)inamide phosphate + GDP + H(+)</text>
        <dbReference type="Rhea" id="RHEA:15765"/>
        <dbReference type="ChEBI" id="CHEBI:2480"/>
        <dbReference type="ChEBI" id="CHEBI:15378"/>
        <dbReference type="ChEBI" id="CHEBI:37565"/>
        <dbReference type="ChEBI" id="CHEBI:58189"/>
        <dbReference type="ChEBI" id="CHEBI:58502"/>
        <dbReference type="EC" id="2.7.1.156"/>
    </reaction>
</comment>
<evidence type="ECO:0000256" key="2">
    <source>
        <dbReference type="ARBA" id="ARBA00000711"/>
    </source>
</evidence>
<protein>
    <recommendedName>
        <fullName evidence="16">Adenosylcobinamide kinase</fullName>
        <ecNumber evidence="8">2.7.1.156</ecNumber>
        <ecNumber evidence="9">2.7.7.62</ecNumber>
    </recommendedName>
    <alternativeName>
        <fullName evidence="17">Adenosylcobinamide-phosphate guanylyltransferase</fullName>
    </alternativeName>
</protein>
<keyword evidence="15 19" id="KW-0342">GTP-binding</keyword>
<dbReference type="UniPathway" id="UPA00148">
    <property type="reaction ID" value="UER00236"/>
</dbReference>
<evidence type="ECO:0000256" key="14">
    <source>
        <dbReference type="ARBA" id="ARBA00022840"/>
    </source>
</evidence>
<keyword evidence="21" id="KW-1185">Reference proteome</keyword>
<organism evidence="20 21">
    <name type="scientific">Peribacillus deserti</name>
    <dbReference type="NCBI Taxonomy" id="673318"/>
    <lineage>
        <taxon>Bacteria</taxon>
        <taxon>Bacillati</taxon>
        <taxon>Bacillota</taxon>
        <taxon>Bacilli</taxon>
        <taxon>Bacillales</taxon>
        <taxon>Bacillaceae</taxon>
        <taxon>Peribacillus</taxon>
    </lineage>
</organism>
<evidence type="ECO:0000256" key="18">
    <source>
        <dbReference type="PIRSR" id="PIRSR006135-1"/>
    </source>
</evidence>
<comment type="catalytic activity">
    <reaction evidence="1">
        <text>adenosylcob(III)inamide + ATP = adenosylcob(III)inamide phosphate + ADP + H(+)</text>
        <dbReference type="Rhea" id="RHEA:15769"/>
        <dbReference type="ChEBI" id="CHEBI:2480"/>
        <dbReference type="ChEBI" id="CHEBI:15378"/>
        <dbReference type="ChEBI" id="CHEBI:30616"/>
        <dbReference type="ChEBI" id="CHEBI:58502"/>
        <dbReference type="ChEBI" id="CHEBI:456216"/>
        <dbReference type="EC" id="2.7.1.156"/>
    </reaction>
</comment>
<dbReference type="Pfam" id="PF02283">
    <property type="entry name" value="CobU"/>
    <property type="match status" value="1"/>
</dbReference>
<feature type="binding site" evidence="19">
    <location>
        <position position="69"/>
    </location>
    <ligand>
        <name>GTP</name>
        <dbReference type="ChEBI" id="CHEBI:37565"/>
    </ligand>
</feature>
<evidence type="ECO:0000256" key="1">
    <source>
        <dbReference type="ARBA" id="ARBA00000312"/>
    </source>
</evidence>
<keyword evidence="12 19" id="KW-0547">Nucleotide-binding</keyword>
<evidence type="ECO:0000313" key="20">
    <source>
        <dbReference type="EMBL" id="PLT30812.1"/>
    </source>
</evidence>
<keyword evidence="13 20" id="KW-0418">Kinase</keyword>
<dbReference type="GO" id="GO:0005525">
    <property type="term" value="F:GTP binding"/>
    <property type="evidence" value="ECO:0007669"/>
    <property type="project" value="UniProtKB-KW"/>
</dbReference>
<comment type="pathway">
    <text evidence="5">Cofactor biosynthesis; adenosylcobalamin biosynthesis; adenosylcobalamin from cob(II)yrinate a,c-diamide: step 6/7.</text>
</comment>
<accession>A0A2N5M8Z3</accession>
<keyword evidence="10" id="KW-0169">Cobalamin biosynthesis</keyword>
<dbReference type="OrthoDB" id="9799422at2"/>
<feature type="binding site" evidence="19">
    <location>
        <begin position="7"/>
        <end position="14"/>
    </location>
    <ligand>
        <name>GTP</name>
        <dbReference type="ChEBI" id="CHEBI:37565"/>
    </ligand>
</feature>
<feature type="binding site" evidence="19">
    <location>
        <begin position="41"/>
        <end position="43"/>
    </location>
    <ligand>
        <name>GTP</name>
        <dbReference type="ChEBI" id="CHEBI:37565"/>
    </ligand>
</feature>
<dbReference type="PIRSF" id="PIRSF006135">
    <property type="entry name" value="CobU"/>
    <property type="match status" value="1"/>
</dbReference>
<comment type="function">
    <text evidence="4">Catalyzes ATP-dependent phosphorylation of adenosylcobinamide and addition of GMP to adenosylcobinamide phosphate.</text>
</comment>
<evidence type="ECO:0000256" key="17">
    <source>
        <dbReference type="ARBA" id="ARBA00030571"/>
    </source>
</evidence>